<dbReference type="InterPro" id="IPR000073">
    <property type="entry name" value="AB_hydrolase_1"/>
</dbReference>
<dbReference type="OrthoDB" id="9804723at2"/>
<comment type="caution">
    <text evidence="2">The sequence shown here is derived from an EMBL/GenBank/DDBJ whole genome shotgun (WGS) entry which is preliminary data.</text>
</comment>
<dbReference type="GO" id="GO:0016020">
    <property type="term" value="C:membrane"/>
    <property type="evidence" value="ECO:0007669"/>
    <property type="project" value="TreeGrafter"/>
</dbReference>
<accession>A0A916T6X0</accession>
<dbReference type="EMBL" id="BMFA01000001">
    <property type="protein sequence ID" value="GGB33954.1"/>
    <property type="molecule type" value="Genomic_DNA"/>
</dbReference>
<dbReference type="InterPro" id="IPR029058">
    <property type="entry name" value="AB_hydrolase_fold"/>
</dbReference>
<keyword evidence="2" id="KW-0378">Hydrolase</keyword>
<dbReference type="Gene3D" id="3.40.50.1820">
    <property type="entry name" value="alpha/beta hydrolase"/>
    <property type="match status" value="1"/>
</dbReference>
<dbReference type="GO" id="GO:0047372">
    <property type="term" value="F:monoacylglycerol lipase activity"/>
    <property type="evidence" value="ECO:0007669"/>
    <property type="project" value="TreeGrafter"/>
</dbReference>
<dbReference type="Proteomes" id="UP000605148">
    <property type="component" value="Unassembled WGS sequence"/>
</dbReference>
<dbReference type="RefSeq" id="WP_150493646.1">
    <property type="nucleotide sequence ID" value="NZ_BMFA01000001.1"/>
</dbReference>
<dbReference type="SUPFAM" id="SSF53474">
    <property type="entry name" value="alpha/beta-Hydrolases"/>
    <property type="match status" value="1"/>
</dbReference>
<gene>
    <name evidence="2" type="ORF">GCM10011316_02550</name>
</gene>
<feature type="domain" description="AB hydrolase-1" evidence="1">
    <location>
        <begin position="48"/>
        <end position="277"/>
    </location>
</feature>
<protein>
    <submittedName>
        <fullName evidence="2">Alpha/beta hydrolase</fullName>
    </submittedName>
</protein>
<dbReference type="PANTHER" id="PTHR43798:SF33">
    <property type="entry name" value="HYDROLASE, PUTATIVE (AFU_ORTHOLOGUE AFUA_2G14860)-RELATED"/>
    <property type="match status" value="1"/>
</dbReference>
<dbReference type="InterPro" id="IPR017497">
    <property type="entry name" value="BchO"/>
</dbReference>
<keyword evidence="3" id="KW-1185">Reference proteome</keyword>
<dbReference type="NCBIfam" id="TIGR03056">
    <property type="entry name" value="bchO_mg_che_rel"/>
    <property type="match status" value="1"/>
</dbReference>
<evidence type="ECO:0000313" key="3">
    <source>
        <dbReference type="Proteomes" id="UP000605148"/>
    </source>
</evidence>
<dbReference type="AlphaFoldDB" id="A0A916T6X0"/>
<reference evidence="2" key="2">
    <citation type="submission" date="2020-09" db="EMBL/GenBank/DDBJ databases">
        <authorList>
            <person name="Sun Q."/>
            <person name="Zhou Y."/>
        </authorList>
    </citation>
    <scope>NUCLEOTIDE SEQUENCE</scope>
    <source>
        <strain evidence="2">CGMCC 1.12426</strain>
    </source>
</reference>
<name>A0A916T6X0_9HYPH</name>
<sequence length="297" mass="31650">MNLDMVRTLSFARDGKTWPHRDASRFVRSGHIVWHVQDQGPPAAPVCLMIHGTGAASHSFRGLIPFFSQDHRVLVPDLPGHGFTTGARRRDLALPGMSRALGGLLRTLETKPDIVIGHSAGAALLLQAVLDGHLAPRLVFGLNSALEAIPGNAFLSPLAKVLFFNPWTANTVAMQARIGGLVQRLLKATGSQLDDEGKACYALLVSNPAHVKGALGMMAGWDLDPLVNRLGEIRVPVNLIAAADDPMVPARVSRSAARFLPGGRSSIVETGGHLLHEIAPGRIAGLVREDLARFQAG</sequence>
<dbReference type="GO" id="GO:0046464">
    <property type="term" value="P:acylglycerol catabolic process"/>
    <property type="evidence" value="ECO:0007669"/>
    <property type="project" value="TreeGrafter"/>
</dbReference>
<proteinExistence type="predicted"/>
<evidence type="ECO:0000313" key="2">
    <source>
        <dbReference type="EMBL" id="GGB33954.1"/>
    </source>
</evidence>
<reference evidence="2" key="1">
    <citation type="journal article" date="2014" name="Int. J. Syst. Evol. Microbiol.">
        <title>Complete genome sequence of Corynebacterium casei LMG S-19264T (=DSM 44701T), isolated from a smear-ripened cheese.</title>
        <authorList>
            <consortium name="US DOE Joint Genome Institute (JGI-PGF)"/>
            <person name="Walter F."/>
            <person name="Albersmeier A."/>
            <person name="Kalinowski J."/>
            <person name="Ruckert C."/>
        </authorList>
    </citation>
    <scope>NUCLEOTIDE SEQUENCE</scope>
    <source>
        <strain evidence="2">CGMCC 1.12426</strain>
    </source>
</reference>
<dbReference type="Pfam" id="PF12697">
    <property type="entry name" value="Abhydrolase_6"/>
    <property type="match status" value="1"/>
</dbReference>
<organism evidence="2 3">
    <name type="scientific">Roseibium aquae</name>
    <dbReference type="NCBI Taxonomy" id="1323746"/>
    <lineage>
        <taxon>Bacteria</taxon>
        <taxon>Pseudomonadati</taxon>
        <taxon>Pseudomonadota</taxon>
        <taxon>Alphaproteobacteria</taxon>
        <taxon>Hyphomicrobiales</taxon>
        <taxon>Stappiaceae</taxon>
        <taxon>Roseibium</taxon>
    </lineage>
</organism>
<dbReference type="PANTHER" id="PTHR43798">
    <property type="entry name" value="MONOACYLGLYCEROL LIPASE"/>
    <property type="match status" value="1"/>
</dbReference>
<dbReference type="PRINTS" id="PR00111">
    <property type="entry name" value="ABHYDROLASE"/>
</dbReference>
<evidence type="ECO:0000259" key="1">
    <source>
        <dbReference type="Pfam" id="PF12697"/>
    </source>
</evidence>
<dbReference type="InterPro" id="IPR050266">
    <property type="entry name" value="AB_hydrolase_sf"/>
</dbReference>